<sequence>MNIKNLSIGKKIAFAFVVIAIFNLTFGFLIVKGMGNVKAELLNYTDDTLPAVENVDYIRDQMSYWRRTQFAVFAMNDAGKIKTTVARNETIREDINKSLKAYGKTVWPGEEEQTYKKLETKWQAYLDVMTKFNQAMLAGDKTTAYSLLTNSLKDFQSIEADINTLVGILKGAMESNRETILSTVDGLNTTAIIINIIIIAVMVVMTIFLTRLICSPLVLVVKQANAIAKGDLSKSLDRSAIGNDELGELADASTEMQDNLRELINQSISVVRELSHAVGEMTDTSNRSAKEMQDQQGQVTLVATAMTEMKTSVADVAHTTEESAEKANVANVKVKEGATNTQAMVNSIQNVAQIIGEAGDNVSDLEQQSNQVNVIVDVIRDIADQTNLLALNAAIEAARAGESGRGFAVVADEVRTLAGRTQDSTSEITSIIEKLQSIASQAKETTERSRQQIETCVEQGNQSQELMGSIEEFISSIADMGAQIASACNQQDSVAEELSSNIENIHMSSQEVSAGSEQTANACNVLSDLAQSLQSSMGKFKLN</sequence>
<dbReference type="EMBL" id="CAKLDM010000002">
    <property type="protein sequence ID" value="CAH0540720.1"/>
    <property type="molecule type" value="Genomic_DNA"/>
</dbReference>
<dbReference type="PRINTS" id="PR00260">
    <property type="entry name" value="CHEMTRNSDUCR"/>
</dbReference>
<evidence type="ECO:0000256" key="1">
    <source>
        <dbReference type="ARBA" id="ARBA00004370"/>
    </source>
</evidence>
<dbReference type="Gene3D" id="6.10.340.10">
    <property type="match status" value="1"/>
</dbReference>
<evidence type="ECO:0000313" key="9">
    <source>
        <dbReference type="Proteomes" id="UP000838748"/>
    </source>
</evidence>
<dbReference type="CDD" id="cd06225">
    <property type="entry name" value="HAMP"/>
    <property type="match status" value="1"/>
</dbReference>
<evidence type="ECO:0000259" key="7">
    <source>
        <dbReference type="PROSITE" id="PS50885"/>
    </source>
</evidence>
<comment type="caution">
    <text evidence="8">The sequence shown here is derived from an EMBL/GenBank/DDBJ whole genome shotgun (WGS) entry which is preliminary data.</text>
</comment>
<dbReference type="InterPro" id="IPR003660">
    <property type="entry name" value="HAMP_dom"/>
</dbReference>
<proteinExistence type="inferred from homology"/>
<dbReference type="PROSITE" id="PS50885">
    <property type="entry name" value="HAMP"/>
    <property type="match status" value="1"/>
</dbReference>
<dbReference type="Gene3D" id="1.10.287.950">
    <property type="entry name" value="Methyl-accepting chemotaxis protein"/>
    <property type="match status" value="1"/>
</dbReference>
<feature type="domain" description="Methyl-accepting transducer" evidence="6">
    <location>
        <begin position="270"/>
        <end position="506"/>
    </location>
</feature>
<name>A0ABM9A629_9VIBR</name>
<protein>
    <recommendedName>
        <fullName evidence="10">Methyl-accepting chemotaxis protein</fullName>
    </recommendedName>
</protein>
<evidence type="ECO:0000256" key="3">
    <source>
        <dbReference type="ARBA" id="ARBA00029447"/>
    </source>
</evidence>
<dbReference type="PANTHER" id="PTHR32089">
    <property type="entry name" value="METHYL-ACCEPTING CHEMOTAXIS PROTEIN MCPB"/>
    <property type="match status" value="1"/>
</dbReference>
<evidence type="ECO:0000256" key="2">
    <source>
        <dbReference type="ARBA" id="ARBA00023224"/>
    </source>
</evidence>
<gene>
    <name evidence="8" type="ORF">VMF7928_03062</name>
</gene>
<evidence type="ECO:0000256" key="4">
    <source>
        <dbReference type="PROSITE-ProRule" id="PRU00284"/>
    </source>
</evidence>
<dbReference type="PANTHER" id="PTHR32089:SF120">
    <property type="entry name" value="METHYL-ACCEPTING CHEMOTAXIS PROTEIN TLPQ"/>
    <property type="match status" value="1"/>
</dbReference>
<organism evidence="8 9">
    <name type="scientific">Vibrio marisflavi CECT 7928</name>
    <dbReference type="NCBI Taxonomy" id="634439"/>
    <lineage>
        <taxon>Bacteria</taxon>
        <taxon>Pseudomonadati</taxon>
        <taxon>Pseudomonadota</taxon>
        <taxon>Gammaproteobacteria</taxon>
        <taxon>Vibrionales</taxon>
        <taxon>Vibrionaceae</taxon>
        <taxon>Vibrio</taxon>
    </lineage>
</organism>
<dbReference type="SUPFAM" id="SSF58104">
    <property type="entry name" value="Methyl-accepting chemotaxis protein (MCP) signaling domain"/>
    <property type="match status" value="1"/>
</dbReference>
<dbReference type="RefSeq" id="WP_237362570.1">
    <property type="nucleotide sequence ID" value="NZ_CAKLDM010000002.1"/>
</dbReference>
<keyword evidence="2 4" id="KW-0807">Transducer</keyword>
<evidence type="ECO:0008006" key="10">
    <source>
        <dbReference type="Google" id="ProtNLM"/>
    </source>
</evidence>
<dbReference type="Proteomes" id="UP000838748">
    <property type="component" value="Unassembled WGS sequence"/>
</dbReference>
<evidence type="ECO:0000259" key="6">
    <source>
        <dbReference type="PROSITE" id="PS50111"/>
    </source>
</evidence>
<dbReference type="SMART" id="SM00304">
    <property type="entry name" value="HAMP"/>
    <property type="match status" value="1"/>
</dbReference>
<keyword evidence="5" id="KW-0812">Transmembrane</keyword>
<dbReference type="SMART" id="SM00283">
    <property type="entry name" value="MA"/>
    <property type="match status" value="1"/>
</dbReference>
<keyword evidence="9" id="KW-1185">Reference proteome</keyword>
<accession>A0ABM9A629</accession>
<dbReference type="Pfam" id="PF12729">
    <property type="entry name" value="4HB_MCP_1"/>
    <property type="match status" value="1"/>
</dbReference>
<dbReference type="PROSITE" id="PS50111">
    <property type="entry name" value="CHEMOTAXIS_TRANSDUC_2"/>
    <property type="match status" value="1"/>
</dbReference>
<dbReference type="InterPro" id="IPR024478">
    <property type="entry name" value="HlyB_4HB_MCP"/>
</dbReference>
<feature type="transmembrane region" description="Helical" evidence="5">
    <location>
        <begin position="192"/>
        <end position="213"/>
    </location>
</feature>
<reference evidence="8" key="1">
    <citation type="submission" date="2021-11" db="EMBL/GenBank/DDBJ databases">
        <authorList>
            <person name="Rodrigo-Torres L."/>
            <person name="Arahal R. D."/>
            <person name="Lucena T."/>
        </authorList>
    </citation>
    <scope>NUCLEOTIDE SEQUENCE</scope>
    <source>
        <strain evidence="8">CECT 7928</strain>
    </source>
</reference>
<feature type="transmembrane region" description="Helical" evidence="5">
    <location>
        <begin position="12"/>
        <end position="31"/>
    </location>
</feature>
<comment type="subcellular location">
    <subcellularLocation>
        <location evidence="1">Membrane</location>
    </subcellularLocation>
</comment>
<dbReference type="Pfam" id="PF00015">
    <property type="entry name" value="MCPsignal"/>
    <property type="match status" value="1"/>
</dbReference>
<comment type="similarity">
    <text evidence="3">Belongs to the methyl-accepting chemotaxis (MCP) protein family.</text>
</comment>
<keyword evidence="5" id="KW-0472">Membrane</keyword>
<dbReference type="CDD" id="cd11386">
    <property type="entry name" value="MCP_signal"/>
    <property type="match status" value="1"/>
</dbReference>
<dbReference type="InterPro" id="IPR004090">
    <property type="entry name" value="Chemotax_Me-accpt_rcpt"/>
</dbReference>
<feature type="domain" description="HAMP" evidence="7">
    <location>
        <begin position="211"/>
        <end position="265"/>
    </location>
</feature>
<dbReference type="Pfam" id="PF00672">
    <property type="entry name" value="HAMP"/>
    <property type="match status" value="1"/>
</dbReference>
<evidence type="ECO:0000256" key="5">
    <source>
        <dbReference type="SAM" id="Phobius"/>
    </source>
</evidence>
<keyword evidence="5" id="KW-1133">Transmembrane helix</keyword>
<dbReference type="InterPro" id="IPR004089">
    <property type="entry name" value="MCPsignal_dom"/>
</dbReference>
<evidence type="ECO:0000313" key="8">
    <source>
        <dbReference type="EMBL" id="CAH0540720.1"/>
    </source>
</evidence>